<reference evidence="2 3" key="1">
    <citation type="submission" date="2019-07" db="EMBL/GenBank/DDBJ databases">
        <authorList>
            <person name="Li J."/>
        </authorList>
    </citation>
    <scope>NUCLEOTIDE SEQUENCE [LARGE SCALE GENOMIC DNA]</scope>
    <source>
        <strain evidence="2 3">TKL69</strain>
    </source>
</reference>
<feature type="domain" description="HTH cro/C1-type" evidence="1">
    <location>
        <begin position="7"/>
        <end position="63"/>
    </location>
</feature>
<dbReference type="KEGG" id="aqt:FN924_02985"/>
<dbReference type="SUPFAM" id="SSF48452">
    <property type="entry name" value="TPR-like"/>
    <property type="match status" value="1"/>
</dbReference>
<dbReference type="InterPro" id="IPR001387">
    <property type="entry name" value="Cro/C1-type_HTH"/>
</dbReference>
<sequence length="421" mass="49322">MEIGPFIKLHRIKQNMTQEDLADGIVSESYLSKIENQKTTASPDVINLLCSRLGIQLNKEEELNLNNQCQEWFDMLYEVNSKEEITAKYEELKVLVESHLSDMQVLFEIHKIRYYLILSNPQLALEQINNLKDLSETFTSVQQYYWFKFNGNYNSVVGDFKTAIRFYSLAEEKIGQADISEVETADLRYTIAVTHSKLRNTLEVMDYASKALEDYSKNYNFRRCAQCHILLGISYRRIKVYDKAIKNYNLAQHLAKLNNDKQTIYLTNHNLGYLHSSKGESEKAIHYFNLVIEDDVEEDFEVILKAILAQVKECYKVGDIDKSKALVDKGFEFIKKLPKSVRQHYYYELQTYFYYLGNQKEKFEAFVVKEFIPYLKKQKDFVNLVEFATMVGAHYESIKKYKSASAYFKLANSAYEELIKI</sequence>
<proteinExistence type="predicted"/>
<dbReference type="Gene3D" id="1.10.260.40">
    <property type="entry name" value="lambda repressor-like DNA-binding domains"/>
    <property type="match status" value="1"/>
</dbReference>
<evidence type="ECO:0000259" key="1">
    <source>
        <dbReference type="PROSITE" id="PS50943"/>
    </source>
</evidence>
<dbReference type="SUPFAM" id="SSF47413">
    <property type="entry name" value="lambda repressor-like DNA-binding domains"/>
    <property type="match status" value="1"/>
</dbReference>
<dbReference type="SMART" id="SM00530">
    <property type="entry name" value="HTH_XRE"/>
    <property type="match status" value="1"/>
</dbReference>
<dbReference type="Proteomes" id="UP000315215">
    <property type="component" value="Chromosome"/>
</dbReference>
<evidence type="ECO:0000313" key="2">
    <source>
        <dbReference type="EMBL" id="QDP39251.1"/>
    </source>
</evidence>
<gene>
    <name evidence="2" type="ORF">FN924_02985</name>
</gene>
<dbReference type="InterPro" id="IPR010982">
    <property type="entry name" value="Lambda_DNA-bd_dom_sf"/>
</dbReference>
<keyword evidence="3" id="KW-1185">Reference proteome</keyword>
<dbReference type="InterPro" id="IPR011990">
    <property type="entry name" value="TPR-like_helical_dom_sf"/>
</dbReference>
<dbReference type="AlphaFoldDB" id="A0A516KCW3"/>
<dbReference type="CDD" id="cd00093">
    <property type="entry name" value="HTH_XRE"/>
    <property type="match status" value="1"/>
</dbReference>
<dbReference type="EMBL" id="CP041666">
    <property type="protein sequence ID" value="QDP39251.1"/>
    <property type="molecule type" value="Genomic_DNA"/>
</dbReference>
<dbReference type="Pfam" id="PF01381">
    <property type="entry name" value="HTH_3"/>
    <property type="match status" value="1"/>
</dbReference>
<dbReference type="InterPro" id="IPR019734">
    <property type="entry name" value="TPR_rpt"/>
</dbReference>
<dbReference type="OrthoDB" id="252257at2"/>
<dbReference type="GO" id="GO:0003677">
    <property type="term" value="F:DNA binding"/>
    <property type="evidence" value="ECO:0007669"/>
    <property type="project" value="InterPro"/>
</dbReference>
<name>A0A516KCW3_9BACI</name>
<dbReference type="Gene3D" id="1.25.40.10">
    <property type="entry name" value="Tetratricopeptide repeat domain"/>
    <property type="match status" value="1"/>
</dbReference>
<accession>A0A516KCW3</accession>
<dbReference type="SMART" id="SM00028">
    <property type="entry name" value="TPR"/>
    <property type="match status" value="3"/>
</dbReference>
<protein>
    <submittedName>
        <fullName evidence="2">Helix-turn-helix domain-containing protein</fullName>
    </submittedName>
</protein>
<dbReference type="RefSeq" id="WP_143892001.1">
    <property type="nucleotide sequence ID" value="NZ_CP041666.1"/>
</dbReference>
<evidence type="ECO:0000313" key="3">
    <source>
        <dbReference type="Proteomes" id="UP000315215"/>
    </source>
</evidence>
<organism evidence="2 3">
    <name type="scientific">Radiobacillus deserti</name>
    <dbReference type="NCBI Taxonomy" id="2594883"/>
    <lineage>
        <taxon>Bacteria</taxon>
        <taxon>Bacillati</taxon>
        <taxon>Bacillota</taxon>
        <taxon>Bacilli</taxon>
        <taxon>Bacillales</taxon>
        <taxon>Bacillaceae</taxon>
        <taxon>Radiobacillus</taxon>
    </lineage>
</organism>
<dbReference type="PROSITE" id="PS50943">
    <property type="entry name" value="HTH_CROC1"/>
    <property type="match status" value="1"/>
</dbReference>